<protein>
    <submittedName>
        <fullName evidence="1">Uncharacterized protein</fullName>
    </submittedName>
</protein>
<gene>
    <name evidence="1" type="ORF">ACFOSH_30545</name>
</gene>
<accession>A0ABV7P7P1</accession>
<evidence type="ECO:0000313" key="2">
    <source>
        <dbReference type="Proteomes" id="UP001595645"/>
    </source>
</evidence>
<dbReference type="Proteomes" id="UP001595645">
    <property type="component" value="Unassembled WGS sequence"/>
</dbReference>
<reference evidence="2" key="1">
    <citation type="journal article" date="2019" name="Int. J. Syst. Evol. Microbiol.">
        <title>The Global Catalogue of Microorganisms (GCM) 10K type strain sequencing project: providing services to taxonomists for standard genome sequencing and annotation.</title>
        <authorList>
            <consortium name="The Broad Institute Genomics Platform"/>
            <consortium name="The Broad Institute Genome Sequencing Center for Infectious Disease"/>
            <person name="Wu L."/>
            <person name="Ma J."/>
        </authorList>
    </citation>
    <scope>NUCLEOTIDE SEQUENCE [LARGE SCALE GENOMIC DNA]</scope>
    <source>
        <strain evidence="2">CGMCC 4.7676</strain>
    </source>
</reference>
<name>A0ABV7P7P1_9PSEU</name>
<evidence type="ECO:0000313" key="1">
    <source>
        <dbReference type="EMBL" id="MFC3453796.1"/>
    </source>
</evidence>
<keyword evidence="2" id="KW-1185">Reference proteome</keyword>
<sequence>MRGTSRATHLLAAELMYLHVLPLTDVRPAVKVRHTAVEIIEYPIDLSTAPSAVLDQIDKLAATAWEARDVSIRTVPSASTG</sequence>
<comment type="caution">
    <text evidence="1">The sequence shown here is derived from an EMBL/GenBank/DDBJ whole genome shotgun (WGS) entry which is preliminary data.</text>
</comment>
<organism evidence="1 2">
    <name type="scientific">Amycolatopsis speibonae</name>
    <dbReference type="NCBI Taxonomy" id="1450224"/>
    <lineage>
        <taxon>Bacteria</taxon>
        <taxon>Bacillati</taxon>
        <taxon>Actinomycetota</taxon>
        <taxon>Actinomycetes</taxon>
        <taxon>Pseudonocardiales</taxon>
        <taxon>Pseudonocardiaceae</taxon>
        <taxon>Amycolatopsis</taxon>
    </lineage>
</organism>
<dbReference type="RefSeq" id="WP_378242733.1">
    <property type="nucleotide sequence ID" value="NZ_JBHRWK010000056.1"/>
</dbReference>
<proteinExistence type="predicted"/>
<dbReference type="EMBL" id="JBHRWK010000056">
    <property type="protein sequence ID" value="MFC3453796.1"/>
    <property type="molecule type" value="Genomic_DNA"/>
</dbReference>